<keyword evidence="6 11" id="KW-0175">Coiled coil</keyword>
<keyword evidence="5 10" id="KW-1133">Transmembrane helix</keyword>
<keyword evidence="14" id="KW-1185">Reference proteome</keyword>
<evidence type="ECO:0000256" key="11">
    <source>
        <dbReference type="SAM" id="Coils"/>
    </source>
</evidence>
<keyword evidence="7 10" id="KW-0496">Mitochondrion</keyword>
<organism evidence="13 14">
    <name type="scientific">Dactylonectria macrodidyma</name>
    <dbReference type="NCBI Taxonomy" id="307937"/>
    <lineage>
        <taxon>Eukaryota</taxon>
        <taxon>Fungi</taxon>
        <taxon>Dikarya</taxon>
        <taxon>Ascomycota</taxon>
        <taxon>Pezizomycotina</taxon>
        <taxon>Sordariomycetes</taxon>
        <taxon>Hypocreomycetidae</taxon>
        <taxon>Hypocreales</taxon>
        <taxon>Nectriaceae</taxon>
        <taxon>Dactylonectria</taxon>
    </lineage>
</organism>
<evidence type="ECO:0000256" key="3">
    <source>
        <dbReference type="ARBA" id="ARBA00022792"/>
    </source>
</evidence>
<evidence type="ECO:0000256" key="10">
    <source>
        <dbReference type="RuleBase" id="RU364128"/>
    </source>
</evidence>
<protein>
    <recommendedName>
        <fullName evidence="10">Sensitive to high expression protein 9, mitochondrial</fullName>
    </recommendedName>
</protein>
<evidence type="ECO:0000313" key="14">
    <source>
        <dbReference type="Proteomes" id="UP000738349"/>
    </source>
</evidence>
<dbReference type="GO" id="GO:0007007">
    <property type="term" value="P:inner mitochondrial membrane organization"/>
    <property type="evidence" value="ECO:0007669"/>
    <property type="project" value="TreeGrafter"/>
</dbReference>
<evidence type="ECO:0000256" key="12">
    <source>
        <dbReference type="SAM" id="MobiDB-lite"/>
    </source>
</evidence>
<feature type="region of interest" description="Disordered" evidence="12">
    <location>
        <begin position="86"/>
        <end position="151"/>
    </location>
</feature>
<gene>
    <name evidence="13" type="ORF">EDB81DRAFT_95347</name>
</gene>
<feature type="compositionally biased region" description="Basic and acidic residues" evidence="12">
    <location>
        <begin position="87"/>
        <end position="138"/>
    </location>
</feature>
<evidence type="ECO:0000256" key="2">
    <source>
        <dbReference type="ARBA" id="ARBA00022692"/>
    </source>
</evidence>
<comment type="subcellular location">
    <subcellularLocation>
        <location evidence="10">Mitochondrion inner membrane</location>
        <topology evidence="10">Multi-pass membrane protein</topology>
    </subcellularLocation>
</comment>
<keyword evidence="3 10" id="KW-0999">Mitochondrion inner membrane</keyword>
<feature type="transmembrane region" description="Helical" evidence="10">
    <location>
        <begin position="455"/>
        <end position="478"/>
    </location>
</feature>
<reference evidence="13" key="1">
    <citation type="journal article" date="2021" name="Nat. Commun.">
        <title>Genetic determinants of endophytism in the Arabidopsis root mycobiome.</title>
        <authorList>
            <person name="Mesny F."/>
            <person name="Miyauchi S."/>
            <person name="Thiergart T."/>
            <person name="Pickel B."/>
            <person name="Atanasova L."/>
            <person name="Karlsson M."/>
            <person name="Huettel B."/>
            <person name="Barry K.W."/>
            <person name="Haridas S."/>
            <person name="Chen C."/>
            <person name="Bauer D."/>
            <person name="Andreopoulos W."/>
            <person name="Pangilinan J."/>
            <person name="LaButti K."/>
            <person name="Riley R."/>
            <person name="Lipzen A."/>
            <person name="Clum A."/>
            <person name="Drula E."/>
            <person name="Henrissat B."/>
            <person name="Kohler A."/>
            <person name="Grigoriev I.V."/>
            <person name="Martin F.M."/>
            <person name="Hacquard S."/>
        </authorList>
    </citation>
    <scope>NUCLEOTIDE SEQUENCE</scope>
    <source>
        <strain evidence="13">MPI-CAGE-AT-0147</strain>
    </source>
</reference>
<comment type="subunit">
    <text evidence="10">Homooligomer.</text>
</comment>
<evidence type="ECO:0000256" key="9">
    <source>
        <dbReference type="ARBA" id="ARBA00024807"/>
    </source>
</evidence>
<dbReference type="Pfam" id="PF05546">
    <property type="entry name" value="She9_MDM33"/>
    <property type="match status" value="1"/>
</dbReference>
<dbReference type="EMBL" id="JAGMUV010000014">
    <property type="protein sequence ID" value="KAH7134317.1"/>
    <property type="molecule type" value="Genomic_DNA"/>
</dbReference>
<evidence type="ECO:0000256" key="6">
    <source>
        <dbReference type="ARBA" id="ARBA00023054"/>
    </source>
</evidence>
<dbReference type="GO" id="GO:0005743">
    <property type="term" value="C:mitochondrial inner membrane"/>
    <property type="evidence" value="ECO:0007669"/>
    <property type="project" value="UniProtKB-SubCell"/>
</dbReference>
<keyword evidence="4 10" id="KW-0809">Transit peptide</keyword>
<sequence>MQPFARPAARLVWGHARLGLDRAARQGSCGRGPAATAICAQCCAGGAIGIRGRLYSTRIPPRNSGTGSGSAQDNEPEPDLIAQLRAEQSKRDDAKREGARRQEAQREETKRIEPKPEENKTEDLKPSSVKREAVKAEEPVPSFELPSTTDSRRSVLTQRFSAIMDKFQSRALNATQTLNDITGYTGIETIKAQNAKLEDDLAAAHEHVRNARQAYKTSNTKRAVTQREVTTLLARKDTWSPYDLERFTELYRTDHVLEGEVATSQETLTEAEAEEQSLSQRLNAGILKRYHEEQIWSDRIRRASTWGTWGLMGMNFLLFVVLQFVAEPWKRRRLVRGVVAEEKAVLDEVRLQLEQVKLALERRDPAAAIEPMVEAVKVVEEAQAPAAEVAALPEAAPTATSVEPKAVIATDLLGETSETPVGMWQQTLKETALQWRATAEDLFSERRIDLRMKDASLLVLQGALAGAVFTGSIALLLVRRS</sequence>
<feature type="transmembrane region" description="Helical" evidence="10">
    <location>
        <begin position="306"/>
        <end position="326"/>
    </location>
</feature>
<dbReference type="PANTHER" id="PTHR31961:SF3">
    <property type="entry name" value="SENSITIVE TO HIGH EXPRESSION PROTEIN 9, MITOCHONDRIAL"/>
    <property type="match status" value="1"/>
</dbReference>
<comment type="function">
    <text evidence="9">Required for the maintenance of the structure of the mitochondrial inner membrane. Involved in mitochondrial morphology. Causes growth arrest when highly overexpressed.</text>
</comment>
<keyword evidence="2 10" id="KW-0812">Transmembrane</keyword>
<dbReference type="AlphaFoldDB" id="A0A9P9EBD7"/>
<feature type="coiled-coil region" evidence="11">
    <location>
        <begin position="187"/>
        <end position="214"/>
    </location>
</feature>
<dbReference type="Proteomes" id="UP000738349">
    <property type="component" value="Unassembled WGS sequence"/>
</dbReference>
<comment type="caution">
    <text evidence="13">The sequence shown here is derived from an EMBL/GenBank/DDBJ whole genome shotgun (WGS) entry which is preliminary data.</text>
</comment>
<keyword evidence="8 10" id="KW-0472">Membrane</keyword>
<evidence type="ECO:0000256" key="5">
    <source>
        <dbReference type="ARBA" id="ARBA00022989"/>
    </source>
</evidence>
<dbReference type="InterPro" id="IPR008839">
    <property type="entry name" value="MDM33_fungi"/>
</dbReference>
<evidence type="ECO:0000256" key="8">
    <source>
        <dbReference type="ARBA" id="ARBA00023136"/>
    </source>
</evidence>
<dbReference type="OrthoDB" id="5595506at2759"/>
<accession>A0A9P9EBD7</accession>
<evidence type="ECO:0000256" key="4">
    <source>
        <dbReference type="ARBA" id="ARBA00022946"/>
    </source>
</evidence>
<evidence type="ECO:0000256" key="1">
    <source>
        <dbReference type="ARBA" id="ARBA00007472"/>
    </source>
</evidence>
<evidence type="ECO:0000313" key="13">
    <source>
        <dbReference type="EMBL" id="KAH7134317.1"/>
    </source>
</evidence>
<dbReference type="PANTHER" id="PTHR31961">
    <property type="entry name" value="SENSITIVE TO HIGH EXPRESSION PROTEIN 9, MITOCHONDRIAL"/>
    <property type="match status" value="1"/>
</dbReference>
<name>A0A9P9EBD7_9HYPO</name>
<evidence type="ECO:0000256" key="7">
    <source>
        <dbReference type="ARBA" id="ARBA00023128"/>
    </source>
</evidence>
<comment type="similarity">
    <text evidence="1 10">Belongs to the SHE9 family.</text>
</comment>
<proteinExistence type="inferred from homology"/>